<feature type="transmembrane region" description="Helical" evidence="1">
    <location>
        <begin position="122"/>
        <end position="139"/>
    </location>
</feature>
<accession>A0A2M6WJG8</accession>
<evidence type="ECO:0000313" key="3">
    <source>
        <dbReference type="Proteomes" id="UP000229112"/>
    </source>
</evidence>
<sequence>MKKILSSGILLSLVLPKISLAHCPLCTIGAGLAAVLATSLGVKVGAVGLFIGAFAFALGIWISRILPREYIKHQEITLALLSFIATILPLIPLMDGGYYSFYISMIGEYGSLLNRTYIIDRFLLGSILGAVILWISPWLSKQITKARNNKIIPYQGISLTFAILILVALIIQFTI</sequence>
<evidence type="ECO:0000256" key="1">
    <source>
        <dbReference type="SAM" id="Phobius"/>
    </source>
</evidence>
<keyword evidence="1" id="KW-0812">Transmembrane</keyword>
<organism evidence="2 3">
    <name type="scientific">Candidatus Harrisonbacteria bacterium CG10_big_fil_rev_8_21_14_0_10_38_8</name>
    <dbReference type="NCBI Taxonomy" id="1974582"/>
    <lineage>
        <taxon>Bacteria</taxon>
        <taxon>Candidatus Harrisoniibacteriota</taxon>
    </lineage>
</organism>
<evidence type="ECO:0000313" key="2">
    <source>
        <dbReference type="EMBL" id="PIT92926.1"/>
    </source>
</evidence>
<keyword evidence="1" id="KW-0472">Membrane</keyword>
<name>A0A2M6WJG8_9BACT</name>
<comment type="caution">
    <text evidence="2">The sequence shown here is derived from an EMBL/GenBank/DDBJ whole genome shotgun (WGS) entry which is preliminary data.</text>
</comment>
<feature type="transmembrane region" description="Helical" evidence="1">
    <location>
        <begin position="151"/>
        <end position="173"/>
    </location>
</feature>
<protein>
    <submittedName>
        <fullName evidence="2">Uncharacterized protein</fullName>
    </submittedName>
</protein>
<reference evidence="3" key="1">
    <citation type="submission" date="2017-09" db="EMBL/GenBank/DDBJ databases">
        <title>Depth-based differentiation of microbial function through sediment-hosted aquifers and enrichment of novel symbionts in the deep terrestrial subsurface.</title>
        <authorList>
            <person name="Probst A.J."/>
            <person name="Ladd B."/>
            <person name="Jarett J.K."/>
            <person name="Geller-Mcgrath D.E."/>
            <person name="Sieber C.M.K."/>
            <person name="Emerson J.B."/>
            <person name="Anantharaman K."/>
            <person name="Thomas B.C."/>
            <person name="Malmstrom R."/>
            <person name="Stieglmeier M."/>
            <person name="Klingl A."/>
            <person name="Woyke T."/>
            <person name="Ryan C.M."/>
            <person name="Banfield J.F."/>
        </authorList>
    </citation>
    <scope>NUCLEOTIDE SEQUENCE [LARGE SCALE GENOMIC DNA]</scope>
</reference>
<proteinExistence type="predicted"/>
<dbReference type="AlphaFoldDB" id="A0A2M6WJG8"/>
<dbReference type="EMBL" id="PFAY01000027">
    <property type="protein sequence ID" value="PIT92926.1"/>
    <property type="molecule type" value="Genomic_DNA"/>
</dbReference>
<keyword evidence="1" id="KW-1133">Transmembrane helix</keyword>
<dbReference type="Proteomes" id="UP000229112">
    <property type="component" value="Unassembled WGS sequence"/>
</dbReference>
<feature type="transmembrane region" description="Helical" evidence="1">
    <location>
        <begin position="45"/>
        <end position="66"/>
    </location>
</feature>
<gene>
    <name evidence="2" type="ORF">COU06_02740</name>
</gene>
<feature type="transmembrane region" description="Helical" evidence="1">
    <location>
        <begin position="78"/>
        <end position="102"/>
    </location>
</feature>